<dbReference type="InterPro" id="IPR040807">
    <property type="entry name" value="DUF5522"/>
</dbReference>
<dbReference type="AlphaFoldDB" id="A0A376GDR2"/>
<evidence type="ECO:0000313" key="2">
    <source>
        <dbReference type="Proteomes" id="UP000254737"/>
    </source>
</evidence>
<name>A0A376GDR2_9FLAO</name>
<evidence type="ECO:0008006" key="3">
    <source>
        <dbReference type="Google" id="ProtNLM"/>
    </source>
</evidence>
<dbReference type="Pfam" id="PF14375">
    <property type="entry name" value="Cys_rich_CWC"/>
    <property type="match status" value="1"/>
</dbReference>
<organism evidence="1 2">
    <name type="scientific">Empedobacter falsenii</name>
    <dbReference type="NCBI Taxonomy" id="343874"/>
    <lineage>
        <taxon>Bacteria</taxon>
        <taxon>Pseudomonadati</taxon>
        <taxon>Bacteroidota</taxon>
        <taxon>Flavobacteriia</taxon>
        <taxon>Flavobacteriales</taxon>
        <taxon>Weeksellaceae</taxon>
        <taxon>Empedobacter</taxon>
    </lineage>
</organism>
<proteinExistence type="predicted"/>
<reference evidence="1 2" key="1">
    <citation type="submission" date="2018-06" db="EMBL/GenBank/DDBJ databases">
        <authorList>
            <consortium name="Pathogen Informatics"/>
            <person name="Doyle S."/>
        </authorList>
    </citation>
    <scope>NUCLEOTIDE SEQUENCE [LARGE SCALE GENOMIC DNA]</scope>
    <source>
        <strain evidence="1 2">NCTC13456</strain>
    </source>
</reference>
<dbReference type="STRING" id="343874.GCA_000805695_01973"/>
<dbReference type="RefSeq" id="WP_115000866.1">
    <property type="nucleotide sequence ID" value="NZ_UFXS01000001.1"/>
</dbReference>
<dbReference type="Pfam" id="PF17653">
    <property type="entry name" value="DUF5522"/>
    <property type="match status" value="1"/>
</dbReference>
<dbReference type="Proteomes" id="UP000254737">
    <property type="component" value="Unassembled WGS sequence"/>
</dbReference>
<dbReference type="EMBL" id="UFXS01000001">
    <property type="protein sequence ID" value="STD58939.1"/>
    <property type="molecule type" value="Genomic_DNA"/>
</dbReference>
<gene>
    <name evidence="1" type="ORF">NCTC13456_02568</name>
</gene>
<dbReference type="InterPro" id="IPR032720">
    <property type="entry name" value="Cys_rich_CWC"/>
</dbReference>
<evidence type="ECO:0000313" key="1">
    <source>
        <dbReference type="EMBL" id="STD58939.1"/>
    </source>
</evidence>
<accession>A0A376GDR2</accession>
<protein>
    <recommendedName>
        <fullName evidence="3">Cysteine-rich CWC family protein</fullName>
    </recommendedName>
</protein>
<sequence>MIENCSRCNETMECKVDDIANCACTTIVIKDEIKEFLKKTHYKCLCNSCIEKLNYFVELDQQYPHPTMPSEFVPHIHYYIENGYWVFTEFFHYQKGKCCKNGCRHCAYGYKK</sequence>